<dbReference type="Proteomes" id="UP000309997">
    <property type="component" value="Unassembled WGS sequence"/>
</dbReference>
<reference evidence="1 2" key="1">
    <citation type="journal article" date="2024" name="Plant Biotechnol. J.">
        <title>Genome and CRISPR/Cas9 system of a widespread forest tree (Populus alba) in the world.</title>
        <authorList>
            <person name="Liu Y.J."/>
            <person name="Jiang P.F."/>
            <person name="Han X.M."/>
            <person name="Li X.Y."/>
            <person name="Wang H.M."/>
            <person name="Wang Y.J."/>
            <person name="Wang X.X."/>
            <person name="Zeng Q.Y."/>
        </authorList>
    </citation>
    <scope>NUCLEOTIDE SEQUENCE [LARGE SCALE GENOMIC DNA]</scope>
    <source>
        <strain evidence="2">cv. PAL-ZL1</strain>
    </source>
</reference>
<sequence length="450" mass="51150">MPGLTCNACNKEFNDDAEQKLHYKSEWHRYNLKRKVAGVPGVTEALFVARQFAIAKEKEKNEIPLLYSCVLCNKGYQSSKAHDQHLKSRSHILQASQGTNQEEENTVIKQLRRREVNKRAVQWVADAGESEESEDEWEEVGSDEELVAGATKSLTGLNVNEMASLVYIVEDEEDDELLDPSCCFMCDQEHDNIESCMAHMHKQHGFFIPDIEYLKDPKGLLTYIGLKVKRDFMCMYCNDKRQSFNSLEAVRKHMEAKSHCKVHYGDGDEDEEAELEDFYDYSSSYVDEDGKQLVALGDTANIAALGSGDSELIITTRSANKVSSKTLGSREYLRYYRQKPRPSPANDMVITAALASRYRSMGLATVQSREQMVRMKVMKQQMLGICYPLVLVLATWIVLQFTIQAAFDMKAGGIEHRFRACKPEPEIIPVPEYPKADVKRALLRLLVDDL</sequence>
<proteinExistence type="predicted"/>
<organism evidence="1 2">
    <name type="scientific">Populus alba</name>
    <name type="common">White poplar</name>
    <dbReference type="NCBI Taxonomy" id="43335"/>
    <lineage>
        <taxon>Eukaryota</taxon>
        <taxon>Viridiplantae</taxon>
        <taxon>Streptophyta</taxon>
        <taxon>Embryophyta</taxon>
        <taxon>Tracheophyta</taxon>
        <taxon>Spermatophyta</taxon>
        <taxon>Magnoliopsida</taxon>
        <taxon>eudicotyledons</taxon>
        <taxon>Gunneridae</taxon>
        <taxon>Pentapetalae</taxon>
        <taxon>rosids</taxon>
        <taxon>fabids</taxon>
        <taxon>Malpighiales</taxon>
        <taxon>Salicaceae</taxon>
        <taxon>Saliceae</taxon>
        <taxon>Populus</taxon>
    </lineage>
</organism>
<comment type="caution">
    <text evidence="1">The sequence shown here is derived from an EMBL/GenBank/DDBJ whole genome shotgun (WGS) entry which is preliminary data.</text>
</comment>
<keyword evidence="2" id="KW-1185">Reference proteome</keyword>
<dbReference type="EMBL" id="RCHU02000018">
    <property type="protein sequence ID" value="KAL3565978.1"/>
    <property type="molecule type" value="Genomic_DNA"/>
</dbReference>
<protein>
    <submittedName>
        <fullName evidence="1">Uncharacterized protein</fullName>
    </submittedName>
</protein>
<evidence type="ECO:0000313" key="1">
    <source>
        <dbReference type="EMBL" id="KAL3565978.1"/>
    </source>
</evidence>
<evidence type="ECO:0000313" key="2">
    <source>
        <dbReference type="Proteomes" id="UP000309997"/>
    </source>
</evidence>
<accession>A0ACC4AIF0</accession>
<gene>
    <name evidence="1" type="ORF">D5086_031393</name>
</gene>
<name>A0ACC4AIF0_POPAL</name>